<dbReference type="InterPro" id="IPR032675">
    <property type="entry name" value="LRR_dom_sf"/>
</dbReference>
<proteinExistence type="predicted"/>
<dbReference type="PhylomeDB" id="A0A061AP05"/>
<dbReference type="Gene3D" id="3.80.10.10">
    <property type="entry name" value="Ribonuclease Inhibitor"/>
    <property type="match status" value="1"/>
</dbReference>
<organism evidence="1">
    <name type="scientific">Cyberlindnera fabianii</name>
    <name type="common">Yeast</name>
    <name type="synonym">Hansenula fabianii</name>
    <dbReference type="NCBI Taxonomy" id="36022"/>
    <lineage>
        <taxon>Eukaryota</taxon>
        <taxon>Fungi</taxon>
        <taxon>Dikarya</taxon>
        <taxon>Ascomycota</taxon>
        <taxon>Saccharomycotina</taxon>
        <taxon>Saccharomycetes</taxon>
        <taxon>Phaffomycetales</taxon>
        <taxon>Phaffomycetaceae</taxon>
        <taxon>Cyberlindnera</taxon>
    </lineage>
</organism>
<dbReference type="EMBL" id="LK052888">
    <property type="protein sequence ID" value="CDR39290.1"/>
    <property type="molecule type" value="Genomic_DNA"/>
</dbReference>
<dbReference type="AlphaFoldDB" id="A0A061AP05"/>
<dbReference type="SUPFAM" id="SSF52058">
    <property type="entry name" value="L domain-like"/>
    <property type="match status" value="1"/>
</dbReference>
<evidence type="ECO:0000313" key="1">
    <source>
        <dbReference type="EMBL" id="CDR39290.1"/>
    </source>
</evidence>
<dbReference type="VEuPathDB" id="FungiDB:BON22_4542"/>
<accession>A0A061AP05</accession>
<gene>
    <name evidence="1" type="ORF">CYFA0S_03e01772g</name>
</gene>
<name>A0A061AP05_CYBFA</name>
<reference evidence="1" key="1">
    <citation type="journal article" date="2014" name="Genome Announc.">
        <title>Genome sequence of the yeast Cyberlindnera fabianii (Hansenula fabianii).</title>
        <authorList>
            <person name="Freel K.C."/>
            <person name="Sarilar V."/>
            <person name="Neuveglise C."/>
            <person name="Devillers H."/>
            <person name="Friedrich A."/>
            <person name="Schacherer J."/>
        </authorList>
    </citation>
    <scope>NUCLEOTIDE SEQUENCE</scope>
    <source>
        <strain evidence="1">YJS4271</strain>
    </source>
</reference>
<protein>
    <submittedName>
        <fullName evidence="1">CYFA0S03e01772g1_1</fullName>
    </submittedName>
</protein>
<sequence>MTRTSVTFETLEEIDIGSRPIHLERFFFPQLKKFNPSKTEFYGEGKLRAPVLETFLVPLVRGKADEDTIRFIGPRADGKPVSFEFFKSVDWDGIVSKLEDIKINTMFEQGLVFQNRDYNTVKNLTLRLTKPAVFKDVTFENLEKLDIECPGNVEIDGFFAPRLKELRVDCGTIKKLLRFRAHNLEKITMEYGSPDHRIPDISKFDHYAFTKVIEVRLRNADSFCSYFPKVKKLELEGRTCEVDPTLELPMLESLTFLDQKNVRSCHLISQCDNLKKLAIHCSSIAVDIPTVLKEHPLLEELVIDNSEFSGISNIESNTLKKLSIKTVIEDERFTFDNVKTPHLNELSLVRVKPWEYDYQLQMIQDPVKKLESFKFNVAAPALTHLEFGWFDVELLDVSCYPKLEVLSVFGDVDHLDMSGCTRLEKLSIKQNKTLKKVTAPKLICLKELSCVETDMDQIELDTPLLVRMGKGAATVFE</sequence>